<proteinExistence type="inferred from homology"/>
<dbReference type="GO" id="GO:0016020">
    <property type="term" value="C:membrane"/>
    <property type="evidence" value="ECO:0007669"/>
    <property type="project" value="TreeGrafter"/>
</dbReference>
<sequence length="358" mass="38283">MDAEAWLIPHSPYIGTAMRIKLKPLREQTIVLTGATSGIGLATARLAAKAGARLMLVSRDEGALSSLAEELTKEGGPDVGYTVADVGDESQLQAVADATIQRFGGFDTWINNAGVSVYGRIVDVSLEDQRKLFDTNYWGVVNGSRIAAKHLRERGGALINLGSELSDVAVPLQGPYVASKHAVKGFTDSLRLELKDEGAPVSVTLIKPAGIDTMFVEHAKNYLDQEPKLPQPVYAPDVVAKAILHAATHSERDIYVGGASRAMSGFGQRAPRLYDAIASKIGIRIQLKKEPRQSGDALYEGSGTLRERSGRNGPVRETSLYTGARLQPAGARAALTGVAAVMLVMAARHYVRLVRDAA</sequence>
<dbReference type="PROSITE" id="PS00061">
    <property type="entry name" value="ADH_SHORT"/>
    <property type="match status" value="1"/>
</dbReference>
<evidence type="ECO:0000313" key="6">
    <source>
        <dbReference type="EMBL" id="SAL23970.1"/>
    </source>
</evidence>
<comment type="caution">
    <text evidence="6">The sequence shown here is derived from an EMBL/GenBank/DDBJ whole genome shotgun (WGS) entry which is preliminary data.</text>
</comment>
<dbReference type="AlphaFoldDB" id="A0A658QUW6"/>
<evidence type="ECO:0000256" key="4">
    <source>
        <dbReference type="SAM" id="MobiDB-lite"/>
    </source>
</evidence>
<dbReference type="Proteomes" id="UP000198263">
    <property type="component" value="Unassembled WGS sequence"/>
</dbReference>
<dbReference type="Pfam" id="PF00106">
    <property type="entry name" value="adh_short"/>
    <property type="match status" value="1"/>
</dbReference>
<dbReference type="PANTHER" id="PTHR44196">
    <property type="entry name" value="DEHYDROGENASE/REDUCTASE SDR FAMILY MEMBER 7B"/>
    <property type="match status" value="1"/>
</dbReference>
<dbReference type="NCBIfam" id="NF005495">
    <property type="entry name" value="PRK07109.1"/>
    <property type="match status" value="1"/>
</dbReference>
<dbReference type="PANTHER" id="PTHR44196:SF1">
    <property type="entry name" value="DEHYDROGENASE_REDUCTASE SDR FAMILY MEMBER 7B"/>
    <property type="match status" value="1"/>
</dbReference>
<protein>
    <submittedName>
        <fullName evidence="6">Short chain dehydrogenase</fullName>
    </submittedName>
</protein>
<dbReference type="PRINTS" id="PR00080">
    <property type="entry name" value="SDRFAMILY"/>
</dbReference>
<evidence type="ECO:0000256" key="2">
    <source>
        <dbReference type="ARBA" id="ARBA00023002"/>
    </source>
</evidence>
<evidence type="ECO:0000259" key="5">
    <source>
        <dbReference type="SMART" id="SM00822"/>
    </source>
</evidence>
<evidence type="ECO:0000313" key="7">
    <source>
        <dbReference type="Proteomes" id="UP000198263"/>
    </source>
</evidence>
<keyword evidence="2" id="KW-0560">Oxidoreductase</keyword>
<reference evidence="6 7" key="1">
    <citation type="submission" date="2016-01" db="EMBL/GenBank/DDBJ databases">
        <authorList>
            <person name="Peeters C."/>
        </authorList>
    </citation>
    <scope>NUCLEOTIDE SEQUENCE [LARGE SCALE GENOMIC DNA]</scope>
    <source>
        <strain evidence="6">LMG 29315</strain>
    </source>
</reference>
<dbReference type="InterPro" id="IPR057326">
    <property type="entry name" value="KR_dom"/>
</dbReference>
<dbReference type="SMART" id="SM00822">
    <property type="entry name" value="PKS_KR"/>
    <property type="match status" value="1"/>
</dbReference>
<feature type="region of interest" description="Disordered" evidence="4">
    <location>
        <begin position="295"/>
        <end position="316"/>
    </location>
</feature>
<organism evidence="6 7">
    <name type="scientific">Caballeronia concitans</name>
    <dbReference type="NCBI Taxonomy" id="1777133"/>
    <lineage>
        <taxon>Bacteria</taxon>
        <taxon>Pseudomonadati</taxon>
        <taxon>Pseudomonadota</taxon>
        <taxon>Betaproteobacteria</taxon>
        <taxon>Burkholderiales</taxon>
        <taxon>Burkholderiaceae</taxon>
        <taxon>Caballeronia</taxon>
    </lineage>
</organism>
<name>A0A658QUW6_9BURK</name>
<dbReference type="PRINTS" id="PR00081">
    <property type="entry name" value="GDHRDH"/>
</dbReference>
<feature type="domain" description="Ketoreductase" evidence="5">
    <location>
        <begin position="28"/>
        <end position="214"/>
    </location>
</feature>
<evidence type="ECO:0000256" key="1">
    <source>
        <dbReference type="ARBA" id="ARBA00006484"/>
    </source>
</evidence>
<comment type="similarity">
    <text evidence="1 3">Belongs to the short-chain dehydrogenases/reductases (SDR) family.</text>
</comment>
<dbReference type="EMBL" id="FCNV02000002">
    <property type="protein sequence ID" value="SAL23970.1"/>
    <property type="molecule type" value="Genomic_DNA"/>
</dbReference>
<dbReference type="InterPro" id="IPR002347">
    <property type="entry name" value="SDR_fam"/>
</dbReference>
<dbReference type="SUPFAM" id="SSF51735">
    <property type="entry name" value="NAD(P)-binding Rossmann-fold domains"/>
    <property type="match status" value="1"/>
</dbReference>
<dbReference type="InterPro" id="IPR036291">
    <property type="entry name" value="NAD(P)-bd_dom_sf"/>
</dbReference>
<dbReference type="InterPro" id="IPR020904">
    <property type="entry name" value="Sc_DH/Rdtase_CS"/>
</dbReference>
<dbReference type="GO" id="GO:0016491">
    <property type="term" value="F:oxidoreductase activity"/>
    <property type="evidence" value="ECO:0007669"/>
    <property type="project" value="UniProtKB-KW"/>
</dbReference>
<dbReference type="Gene3D" id="3.40.50.720">
    <property type="entry name" value="NAD(P)-binding Rossmann-like Domain"/>
    <property type="match status" value="1"/>
</dbReference>
<accession>A0A658QUW6</accession>
<evidence type="ECO:0000256" key="3">
    <source>
        <dbReference type="RuleBase" id="RU000363"/>
    </source>
</evidence>
<gene>
    <name evidence="6" type="ORF">AWB72_01798</name>
</gene>
<keyword evidence="7" id="KW-1185">Reference proteome</keyword>